<proteinExistence type="predicted"/>
<name>A0AAE0KL60_9PEZI</name>
<dbReference type="PROSITE" id="PS50056">
    <property type="entry name" value="TYR_PHOSPHATASE_2"/>
    <property type="match status" value="1"/>
</dbReference>
<dbReference type="GO" id="GO:0004721">
    <property type="term" value="F:phosphoprotein phosphatase activity"/>
    <property type="evidence" value="ECO:0007669"/>
    <property type="project" value="InterPro"/>
</dbReference>
<organism evidence="2 3">
    <name type="scientific">Podospora didyma</name>
    <dbReference type="NCBI Taxonomy" id="330526"/>
    <lineage>
        <taxon>Eukaryota</taxon>
        <taxon>Fungi</taxon>
        <taxon>Dikarya</taxon>
        <taxon>Ascomycota</taxon>
        <taxon>Pezizomycotina</taxon>
        <taxon>Sordariomycetes</taxon>
        <taxon>Sordariomycetidae</taxon>
        <taxon>Sordariales</taxon>
        <taxon>Podosporaceae</taxon>
        <taxon>Podospora</taxon>
    </lineage>
</organism>
<accession>A0AAE0KL60</accession>
<dbReference type="InterPro" id="IPR026893">
    <property type="entry name" value="Tyr/Ser_Pase_IphP-type"/>
</dbReference>
<dbReference type="AlphaFoldDB" id="A0AAE0KL60"/>
<dbReference type="EMBL" id="JAULSW010000006">
    <property type="protein sequence ID" value="KAK3378272.1"/>
    <property type="molecule type" value="Genomic_DNA"/>
</dbReference>
<dbReference type="InterPro" id="IPR029021">
    <property type="entry name" value="Prot-tyrosine_phosphatase-like"/>
</dbReference>
<dbReference type="Gene3D" id="3.90.190.10">
    <property type="entry name" value="Protein tyrosine phosphatase superfamily"/>
    <property type="match status" value="1"/>
</dbReference>
<dbReference type="SUPFAM" id="SSF52799">
    <property type="entry name" value="(Phosphotyrosine protein) phosphatases II"/>
    <property type="match status" value="1"/>
</dbReference>
<protein>
    <submittedName>
        <fullName evidence="2">Protein-tyrosine phosphatase-like protein</fullName>
    </submittedName>
</protein>
<comment type="caution">
    <text evidence="2">The sequence shown here is derived from an EMBL/GenBank/DDBJ whole genome shotgun (WGS) entry which is preliminary data.</text>
</comment>
<dbReference type="InterPro" id="IPR016130">
    <property type="entry name" value="Tyr_Pase_AS"/>
</dbReference>
<feature type="domain" description="Tyrosine specific protein phosphatases" evidence="1">
    <location>
        <begin position="157"/>
        <end position="219"/>
    </location>
</feature>
<gene>
    <name evidence="2" type="ORF">B0H63DRAFT_242693</name>
</gene>
<sequence>MASSVDLEALSETDVSVAIPKESLVAALQTPPFVYVPGTFNTRDIGTITTSSTSPKGGIRLGYVFRSGGFLSSSPLGEDGKAVLTQKLGIKRIFDLRSVGEHAGQPDPEIDGVENSWTPAEELEAVVALADFVEGGGEIGYEKMYLDVLSTYKRSIKGLLEHVRDRPDEPFLFHCTAGRDRTGVVAGLLMALAGADNDAIKLDYMLSRIGTEPAREQLLAFAMKGSGATGIDTPGFKNLCSLRESFWDAFVDAVERDYNGFEKYVTHTLRFGEDELATIKKNLAVGGAP</sequence>
<evidence type="ECO:0000313" key="2">
    <source>
        <dbReference type="EMBL" id="KAK3378272.1"/>
    </source>
</evidence>
<reference evidence="2" key="2">
    <citation type="submission" date="2023-06" db="EMBL/GenBank/DDBJ databases">
        <authorList>
            <consortium name="Lawrence Berkeley National Laboratory"/>
            <person name="Haridas S."/>
            <person name="Hensen N."/>
            <person name="Bonometti L."/>
            <person name="Westerberg I."/>
            <person name="Brannstrom I.O."/>
            <person name="Guillou S."/>
            <person name="Cros-Aarteil S."/>
            <person name="Calhoun S."/>
            <person name="Kuo A."/>
            <person name="Mondo S."/>
            <person name="Pangilinan J."/>
            <person name="Riley R."/>
            <person name="LaButti K."/>
            <person name="Andreopoulos B."/>
            <person name="Lipzen A."/>
            <person name="Chen C."/>
            <person name="Yanf M."/>
            <person name="Daum C."/>
            <person name="Ng V."/>
            <person name="Clum A."/>
            <person name="Steindorff A."/>
            <person name="Ohm R."/>
            <person name="Martin F."/>
            <person name="Silar P."/>
            <person name="Natvig D."/>
            <person name="Lalanne C."/>
            <person name="Gautier V."/>
            <person name="Ament-velasquez S.L."/>
            <person name="Kruys A."/>
            <person name="Hutchinson M.I."/>
            <person name="Powell A.J."/>
            <person name="Barry K."/>
            <person name="Miller A.N."/>
            <person name="Grigoriev I.V."/>
            <person name="Debuchy R."/>
            <person name="Gladieux P."/>
            <person name="Thoren M.H."/>
            <person name="Johannesson H."/>
        </authorList>
    </citation>
    <scope>NUCLEOTIDE SEQUENCE</scope>
    <source>
        <strain evidence="2">CBS 232.78</strain>
    </source>
</reference>
<dbReference type="PANTHER" id="PTHR31126:SF73">
    <property type="entry name" value="TYROSINE SPECIFIC PROTEIN PHOSPHATASES DOMAIN-CONTAINING PROTEIN"/>
    <property type="match status" value="1"/>
</dbReference>
<dbReference type="PROSITE" id="PS00383">
    <property type="entry name" value="TYR_PHOSPHATASE_1"/>
    <property type="match status" value="1"/>
</dbReference>
<evidence type="ECO:0000259" key="1">
    <source>
        <dbReference type="PROSITE" id="PS50056"/>
    </source>
</evidence>
<dbReference type="Pfam" id="PF13350">
    <property type="entry name" value="Y_phosphatase3"/>
    <property type="match status" value="1"/>
</dbReference>
<dbReference type="PANTHER" id="PTHR31126">
    <property type="entry name" value="TYROSINE-PROTEIN PHOSPHATASE"/>
    <property type="match status" value="1"/>
</dbReference>
<dbReference type="InterPro" id="IPR000387">
    <property type="entry name" value="Tyr_Pase_dom"/>
</dbReference>
<dbReference type="Proteomes" id="UP001285441">
    <property type="component" value="Unassembled WGS sequence"/>
</dbReference>
<reference evidence="2" key="1">
    <citation type="journal article" date="2023" name="Mol. Phylogenet. Evol.">
        <title>Genome-scale phylogeny and comparative genomics of the fungal order Sordariales.</title>
        <authorList>
            <person name="Hensen N."/>
            <person name="Bonometti L."/>
            <person name="Westerberg I."/>
            <person name="Brannstrom I.O."/>
            <person name="Guillou S."/>
            <person name="Cros-Aarteil S."/>
            <person name="Calhoun S."/>
            <person name="Haridas S."/>
            <person name="Kuo A."/>
            <person name="Mondo S."/>
            <person name="Pangilinan J."/>
            <person name="Riley R."/>
            <person name="LaButti K."/>
            <person name="Andreopoulos B."/>
            <person name="Lipzen A."/>
            <person name="Chen C."/>
            <person name="Yan M."/>
            <person name="Daum C."/>
            <person name="Ng V."/>
            <person name="Clum A."/>
            <person name="Steindorff A."/>
            <person name="Ohm R.A."/>
            <person name="Martin F."/>
            <person name="Silar P."/>
            <person name="Natvig D.O."/>
            <person name="Lalanne C."/>
            <person name="Gautier V."/>
            <person name="Ament-Velasquez S.L."/>
            <person name="Kruys A."/>
            <person name="Hutchinson M.I."/>
            <person name="Powell A.J."/>
            <person name="Barry K."/>
            <person name="Miller A.N."/>
            <person name="Grigoriev I.V."/>
            <person name="Debuchy R."/>
            <person name="Gladieux P."/>
            <person name="Hiltunen Thoren M."/>
            <person name="Johannesson H."/>
        </authorList>
    </citation>
    <scope>NUCLEOTIDE SEQUENCE</scope>
    <source>
        <strain evidence="2">CBS 232.78</strain>
    </source>
</reference>
<evidence type="ECO:0000313" key="3">
    <source>
        <dbReference type="Proteomes" id="UP001285441"/>
    </source>
</evidence>
<keyword evidence="3" id="KW-1185">Reference proteome</keyword>